<evidence type="ECO:0000256" key="1">
    <source>
        <dbReference type="ARBA" id="ARBA00007689"/>
    </source>
</evidence>
<feature type="domain" description="YCII-related" evidence="2">
    <location>
        <begin position="1"/>
        <end position="113"/>
    </location>
</feature>
<dbReference type="InterPro" id="IPR005545">
    <property type="entry name" value="YCII"/>
</dbReference>
<evidence type="ECO:0000313" key="3">
    <source>
        <dbReference type="EMBL" id="NWF47523.1"/>
    </source>
</evidence>
<dbReference type="PANTHER" id="PTHR35174:SF3">
    <property type="entry name" value="BLL7171 PROTEIN"/>
    <property type="match status" value="1"/>
</dbReference>
<keyword evidence="4" id="KW-1185">Reference proteome</keyword>
<dbReference type="Proteomes" id="UP000545507">
    <property type="component" value="Unassembled WGS sequence"/>
</dbReference>
<dbReference type="InterPro" id="IPR011008">
    <property type="entry name" value="Dimeric_a/b-barrel"/>
</dbReference>
<dbReference type="RefSeq" id="WP_177137391.1">
    <property type="nucleotide sequence ID" value="NZ_VYGV01000016.1"/>
</dbReference>
<comment type="caution">
    <text evidence="3">The sequence shown here is derived from an EMBL/GenBank/DDBJ whole genome shotgun (WGS) entry which is preliminary data.</text>
</comment>
<dbReference type="Pfam" id="PF03795">
    <property type="entry name" value="YCII"/>
    <property type="match status" value="1"/>
</dbReference>
<dbReference type="SUPFAM" id="SSF54909">
    <property type="entry name" value="Dimeric alpha+beta barrel"/>
    <property type="match status" value="1"/>
</dbReference>
<comment type="similarity">
    <text evidence="1">Belongs to the YciI family.</text>
</comment>
<evidence type="ECO:0000259" key="2">
    <source>
        <dbReference type="Pfam" id="PF03795"/>
    </source>
</evidence>
<sequence>MSYMLLIHEPVGQRATRTEAEGRAAYAAMQAFGEELAADGKLKAVESLAGLSSAVRVSQAGGHAQVLDGPFAEAKEMIGGFFLLQNVDREEAIAIAQRCPAAQWATVEVRPLAPCFDESQA</sequence>
<name>A0A7Y8H0V5_9BURK</name>
<dbReference type="Gene3D" id="3.30.70.1060">
    <property type="entry name" value="Dimeric alpha+beta barrel"/>
    <property type="match status" value="1"/>
</dbReference>
<evidence type="ECO:0000313" key="4">
    <source>
        <dbReference type="Proteomes" id="UP000545507"/>
    </source>
</evidence>
<gene>
    <name evidence="3" type="ORF">F3K02_20045</name>
</gene>
<dbReference type="PANTHER" id="PTHR35174">
    <property type="entry name" value="BLL7171 PROTEIN-RELATED"/>
    <property type="match status" value="1"/>
</dbReference>
<accession>A0A7Y8H0V5</accession>
<reference evidence="3 4" key="1">
    <citation type="submission" date="2019-09" db="EMBL/GenBank/DDBJ databases">
        <title>Hydrogenophaga aromatica sp. nov., isolated from a para-xylene-degrading enrichment culture.</title>
        <authorList>
            <person name="Tancsics A."/>
            <person name="Banerjee S."/>
        </authorList>
    </citation>
    <scope>NUCLEOTIDE SEQUENCE [LARGE SCALE GENOMIC DNA]</scope>
    <source>
        <strain evidence="3 4">D2P1</strain>
    </source>
</reference>
<protein>
    <submittedName>
        <fullName evidence="3">Dehydrogenase</fullName>
    </submittedName>
</protein>
<proteinExistence type="inferred from homology"/>
<organism evidence="3 4">
    <name type="scientific">Hydrogenophaga aromaticivorans</name>
    <dbReference type="NCBI Taxonomy" id="2610898"/>
    <lineage>
        <taxon>Bacteria</taxon>
        <taxon>Pseudomonadati</taxon>
        <taxon>Pseudomonadota</taxon>
        <taxon>Betaproteobacteria</taxon>
        <taxon>Burkholderiales</taxon>
        <taxon>Comamonadaceae</taxon>
        <taxon>Hydrogenophaga</taxon>
    </lineage>
</organism>
<dbReference type="EMBL" id="VYGV01000016">
    <property type="protein sequence ID" value="NWF47523.1"/>
    <property type="molecule type" value="Genomic_DNA"/>
</dbReference>
<dbReference type="AlphaFoldDB" id="A0A7Y8H0V5"/>